<organism evidence="5 6">
    <name type="scientific">Robinsoniella peoriensis</name>
    <dbReference type="NCBI Taxonomy" id="180332"/>
    <lineage>
        <taxon>Bacteria</taxon>
        <taxon>Bacillati</taxon>
        <taxon>Bacillota</taxon>
        <taxon>Clostridia</taxon>
        <taxon>Lachnospirales</taxon>
        <taxon>Lachnospiraceae</taxon>
        <taxon>Robinsoniella</taxon>
    </lineage>
</organism>
<dbReference type="PROSITE" id="PS00041">
    <property type="entry name" value="HTH_ARAC_FAMILY_1"/>
    <property type="match status" value="1"/>
</dbReference>
<dbReference type="RefSeq" id="WP_027293677.1">
    <property type="nucleotide sequence ID" value="NZ_CABMJZ010000118.1"/>
</dbReference>
<dbReference type="GO" id="GO:0043565">
    <property type="term" value="F:sequence-specific DNA binding"/>
    <property type="evidence" value="ECO:0007669"/>
    <property type="project" value="InterPro"/>
</dbReference>
<dbReference type="SUPFAM" id="SSF46689">
    <property type="entry name" value="Homeodomain-like"/>
    <property type="match status" value="2"/>
</dbReference>
<evidence type="ECO:0000259" key="4">
    <source>
        <dbReference type="PROSITE" id="PS01124"/>
    </source>
</evidence>
<evidence type="ECO:0000256" key="1">
    <source>
        <dbReference type="ARBA" id="ARBA00023015"/>
    </source>
</evidence>
<gene>
    <name evidence="5" type="primary">rhaS_4</name>
    <name evidence="5" type="ORF">DSM106044_02235</name>
</gene>
<evidence type="ECO:0000256" key="2">
    <source>
        <dbReference type="ARBA" id="ARBA00023125"/>
    </source>
</evidence>
<dbReference type="Proteomes" id="UP000306509">
    <property type="component" value="Unassembled WGS sequence"/>
</dbReference>
<feature type="domain" description="HTH araC/xylS-type" evidence="4">
    <location>
        <begin position="182"/>
        <end position="281"/>
    </location>
</feature>
<dbReference type="Gene3D" id="1.10.10.60">
    <property type="entry name" value="Homeodomain-like"/>
    <property type="match status" value="2"/>
</dbReference>
<dbReference type="PRINTS" id="PR00032">
    <property type="entry name" value="HTHARAC"/>
</dbReference>
<comment type="caution">
    <text evidence="5">The sequence shown here is derived from an EMBL/GenBank/DDBJ whole genome shotgun (WGS) entry which is preliminary data.</text>
</comment>
<keyword evidence="2" id="KW-0238">DNA-binding</keyword>
<dbReference type="Gene3D" id="2.60.120.10">
    <property type="entry name" value="Jelly Rolls"/>
    <property type="match status" value="1"/>
</dbReference>
<evidence type="ECO:0000313" key="6">
    <source>
        <dbReference type="Proteomes" id="UP000306509"/>
    </source>
</evidence>
<proteinExistence type="predicted"/>
<dbReference type="Pfam" id="PF07883">
    <property type="entry name" value="Cupin_2"/>
    <property type="match status" value="1"/>
</dbReference>
<dbReference type="InterPro" id="IPR009057">
    <property type="entry name" value="Homeodomain-like_sf"/>
</dbReference>
<keyword evidence="3" id="KW-0804">Transcription</keyword>
<accession>A0A4U8Q9Z8</accession>
<dbReference type="InterPro" id="IPR014710">
    <property type="entry name" value="RmlC-like_jellyroll"/>
</dbReference>
<dbReference type="GO" id="GO:0003700">
    <property type="term" value="F:DNA-binding transcription factor activity"/>
    <property type="evidence" value="ECO:0007669"/>
    <property type="project" value="InterPro"/>
</dbReference>
<dbReference type="SMART" id="SM00342">
    <property type="entry name" value="HTH_ARAC"/>
    <property type="match status" value="1"/>
</dbReference>
<dbReference type="InterPro" id="IPR018060">
    <property type="entry name" value="HTH_AraC"/>
</dbReference>
<sequence length="285" mass="33359">MCNQNYDITYEDLNPTFLYFCTLKRNEEETNYHCHDFIEFSIILKGEGAHVIDGEIYPVKEGDFVIYNPGTYHRSLVTSSDNQALECFLSFSDVHFQNLPKGQMPLINGENIIAMDAIIKQEIFKICSAMEKEYQTWKPGRYFMLKSYLIQIILLIIREQQDSQKIPDGCIFESTNRKYVVKKIIQYFSQHYSDKISLDQIAQNMYLSTFYISRIFKSETGESPINYLINLRMEKARELIETDEAISVQNVAACVGYDDVYHFSKLFKKHYGVAPSKYRVGKRFE</sequence>
<dbReference type="AlphaFoldDB" id="A0A4U8Q9Z8"/>
<dbReference type="Pfam" id="PF12833">
    <property type="entry name" value="HTH_18"/>
    <property type="match status" value="1"/>
</dbReference>
<keyword evidence="1" id="KW-0805">Transcription regulation</keyword>
<dbReference type="InterPro" id="IPR037923">
    <property type="entry name" value="HTH-like"/>
</dbReference>
<evidence type="ECO:0000313" key="5">
    <source>
        <dbReference type="EMBL" id="TLD01033.1"/>
    </source>
</evidence>
<dbReference type="EMBL" id="QGQD01000045">
    <property type="protein sequence ID" value="TLD01033.1"/>
    <property type="molecule type" value="Genomic_DNA"/>
</dbReference>
<dbReference type="PANTHER" id="PTHR43280:SF28">
    <property type="entry name" value="HTH-TYPE TRANSCRIPTIONAL ACTIVATOR RHAS"/>
    <property type="match status" value="1"/>
</dbReference>
<dbReference type="OrthoDB" id="9772063at2"/>
<dbReference type="PANTHER" id="PTHR43280">
    <property type="entry name" value="ARAC-FAMILY TRANSCRIPTIONAL REGULATOR"/>
    <property type="match status" value="1"/>
</dbReference>
<dbReference type="SUPFAM" id="SSF51215">
    <property type="entry name" value="Regulatory protein AraC"/>
    <property type="match status" value="1"/>
</dbReference>
<name>A0A4U8Q9Z8_9FIRM</name>
<keyword evidence="6" id="KW-1185">Reference proteome</keyword>
<dbReference type="PROSITE" id="PS01124">
    <property type="entry name" value="HTH_ARAC_FAMILY_2"/>
    <property type="match status" value="1"/>
</dbReference>
<dbReference type="InterPro" id="IPR018062">
    <property type="entry name" value="HTH_AraC-typ_CS"/>
</dbReference>
<reference evidence="5 6" key="1">
    <citation type="journal article" date="2019" name="Anaerobe">
        <title>Detection of Robinsoniella peoriensis in multiple bone samples of a trauma patient.</title>
        <authorList>
            <person name="Schrottner P."/>
            <person name="Hartwich K."/>
            <person name="Bunk B."/>
            <person name="Schober I."/>
            <person name="Helbig S."/>
            <person name="Rudolph W.W."/>
            <person name="Gunzer F."/>
        </authorList>
    </citation>
    <scope>NUCLEOTIDE SEQUENCE [LARGE SCALE GENOMIC DNA]</scope>
    <source>
        <strain evidence="5 6">DSM 106044</strain>
    </source>
</reference>
<dbReference type="InterPro" id="IPR013096">
    <property type="entry name" value="Cupin_2"/>
</dbReference>
<dbReference type="InterPro" id="IPR020449">
    <property type="entry name" value="Tscrpt_reg_AraC-type_HTH"/>
</dbReference>
<protein>
    <submittedName>
        <fullName evidence="5">L-rhamnose operon regulatory protein RhaS</fullName>
    </submittedName>
</protein>
<evidence type="ECO:0000256" key="3">
    <source>
        <dbReference type="ARBA" id="ARBA00023163"/>
    </source>
</evidence>
<dbReference type="STRING" id="180332.GCA_000797495_03863"/>